<dbReference type="Proteomes" id="UP001058713">
    <property type="component" value="Chromosome"/>
</dbReference>
<accession>A0A9Q9HHJ4</accession>
<dbReference type="SUPFAM" id="SSF55961">
    <property type="entry name" value="Bet v1-like"/>
    <property type="match status" value="1"/>
</dbReference>
<dbReference type="InterPro" id="IPR023393">
    <property type="entry name" value="START-like_dom_sf"/>
</dbReference>
<organism evidence="1 2">
    <name type="scientific">Leisingera caerulea</name>
    <name type="common">Phaeobacter caeruleus</name>
    <dbReference type="NCBI Taxonomy" id="506591"/>
    <lineage>
        <taxon>Bacteria</taxon>
        <taxon>Pseudomonadati</taxon>
        <taxon>Pseudomonadota</taxon>
        <taxon>Alphaproteobacteria</taxon>
        <taxon>Rhodobacterales</taxon>
        <taxon>Roseobacteraceae</taxon>
        <taxon>Leisingera</taxon>
    </lineage>
</organism>
<dbReference type="Gene3D" id="3.30.530.20">
    <property type="match status" value="1"/>
</dbReference>
<gene>
    <name evidence="1" type="ORF">K3721_02760</name>
</gene>
<evidence type="ECO:0000313" key="1">
    <source>
        <dbReference type="EMBL" id="UWQ54476.1"/>
    </source>
</evidence>
<dbReference type="CDD" id="cd07812">
    <property type="entry name" value="SRPBCC"/>
    <property type="match status" value="1"/>
</dbReference>
<evidence type="ECO:0000313" key="2">
    <source>
        <dbReference type="Proteomes" id="UP001058713"/>
    </source>
</evidence>
<sequence>MKFQSNEDIEAPIAEVFGAISDFELLERSALRRGVELQRTGDLAQPENGLAWDLNFDFRGKPRDIRLTLASYTPVTGLALTGSGSGIDGRMEIELLALSPQRTRMSVQLKLSPSNLTGRLLVQSLKLARSNLTRRFKLRLAEFAKLTEDRLNRTA</sequence>
<name>A0A9Q9HHJ4_LEICA</name>
<dbReference type="AlphaFoldDB" id="A0A9Q9HHJ4"/>
<dbReference type="KEGG" id="lcae:K3721_02760"/>
<proteinExistence type="predicted"/>
<protein>
    <submittedName>
        <fullName evidence="1">SRPBCC family protein</fullName>
    </submittedName>
</protein>
<dbReference type="EMBL" id="CP081070">
    <property type="protein sequence ID" value="UWQ54476.1"/>
    <property type="molecule type" value="Genomic_DNA"/>
</dbReference>
<dbReference type="RefSeq" id="WP_259971768.1">
    <property type="nucleotide sequence ID" value="NZ_CBDUNH010000002.1"/>
</dbReference>
<reference evidence="1" key="1">
    <citation type="submission" date="2021-08" db="EMBL/GenBank/DDBJ databases">
        <authorList>
            <person name="Nwanade C."/>
            <person name="Wang M."/>
            <person name="Masoudi A."/>
            <person name="Yu Z."/>
            <person name="Liu J."/>
        </authorList>
    </citation>
    <scope>NUCLEOTIDE SEQUENCE</scope>
    <source>
        <strain evidence="1">S122</strain>
    </source>
</reference>